<accession>A0ABN2RRW2</accession>
<dbReference type="InterPro" id="IPR023828">
    <property type="entry name" value="Peptidase_S8_Ser-AS"/>
</dbReference>
<feature type="region of interest" description="Disordered" evidence="4">
    <location>
        <begin position="556"/>
        <end position="575"/>
    </location>
</feature>
<sequence length="725" mass="77923">MARSIRNRGSVPVADIASGEIVRRGRPIRITGEFGERDAHAVVVTGGGDAGVTFEGEALVIDTSGLTIGGHTVLVNGIPAQRKQKGRQDAAFDVVVVDTPAALDQGLAVLHATRIRIGELDIESLPMGAGVDGEFRDVFKAVTRDGEKAVTLAFDQIGERIDIDDELAALAKRRQERYGRIEPALFERLEQGGDVEVAVWASTRGIDLPATEKSEKRPARKPSRVEARTRQEWTALGENLAEVTREYGLEPERIDPAAPVVYGRIPADAIRKLAEHELVAGVFLHDREGVLDLNDSIAVHNSDDAHSAGFTGAGVDVAVYEPGPDVTTNLSISGQYQTGSGSSSHARMTHGIIRNTERNRPHGHAPDANLFSANSYDLDAIRWAAQDQGCTVISQSFHRDAEQTSDSLSHDDNYKDWLALHWPFPTIVEASGNGSSTEFVNHKGYNRLTVGSHDDNAGAMASDSVFRNPKSTHGDRELPEIAGNGVGVTVVGLTDSGTSFAAPAVAGIAACVQEAAPVLKSWPEGTRAVLMAGAWRNPSGGRWRADLVAGVDGRDGAGTADADRSTNIARSRQSRDNAPALRGFDVGTLRSSDLDGSGRTTFRYRIKTPTAPLFFGSHVKVALAWDSNATRTDILFLSIYQNTLSVDLDVEVRDSAGTLVASSMSWDNSYEIAEFDAKAGETYDIRIRRWSGTDDVWFGVAWTQISTLFDIFGSVQTAPVFSLGG</sequence>
<evidence type="ECO:0000259" key="5">
    <source>
        <dbReference type="Pfam" id="PF00082"/>
    </source>
</evidence>
<name>A0ABN2RRW2_9MICO</name>
<evidence type="ECO:0000313" key="7">
    <source>
        <dbReference type="Proteomes" id="UP001500326"/>
    </source>
</evidence>
<evidence type="ECO:0000256" key="2">
    <source>
        <dbReference type="ARBA" id="ARBA00022801"/>
    </source>
</evidence>
<dbReference type="SUPFAM" id="SSF52743">
    <property type="entry name" value="Subtilisin-like"/>
    <property type="match status" value="1"/>
</dbReference>
<evidence type="ECO:0000256" key="1">
    <source>
        <dbReference type="ARBA" id="ARBA00022670"/>
    </source>
</evidence>
<keyword evidence="7" id="KW-1185">Reference proteome</keyword>
<dbReference type="InterPro" id="IPR036852">
    <property type="entry name" value="Peptidase_S8/S53_dom_sf"/>
</dbReference>
<organism evidence="6 7">
    <name type="scientific">Microbacterium pumilum</name>
    <dbReference type="NCBI Taxonomy" id="344165"/>
    <lineage>
        <taxon>Bacteria</taxon>
        <taxon>Bacillati</taxon>
        <taxon>Actinomycetota</taxon>
        <taxon>Actinomycetes</taxon>
        <taxon>Micrococcales</taxon>
        <taxon>Microbacteriaceae</taxon>
        <taxon>Microbacterium</taxon>
    </lineage>
</organism>
<dbReference type="Gene3D" id="2.60.120.380">
    <property type="match status" value="1"/>
</dbReference>
<evidence type="ECO:0000313" key="6">
    <source>
        <dbReference type="EMBL" id="GAA1973834.1"/>
    </source>
</evidence>
<keyword evidence="1" id="KW-0645">Protease</keyword>
<dbReference type="EMBL" id="BAAAOH010000001">
    <property type="protein sequence ID" value="GAA1973834.1"/>
    <property type="molecule type" value="Genomic_DNA"/>
</dbReference>
<reference evidence="6 7" key="1">
    <citation type="journal article" date="2019" name="Int. J. Syst. Evol. Microbiol.">
        <title>The Global Catalogue of Microorganisms (GCM) 10K type strain sequencing project: providing services to taxonomists for standard genome sequencing and annotation.</title>
        <authorList>
            <consortium name="The Broad Institute Genomics Platform"/>
            <consortium name="The Broad Institute Genome Sequencing Center for Infectious Disease"/>
            <person name="Wu L."/>
            <person name="Ma J."/>
        </authorList>
    </citation>
    <scope>NUCLEOTIDE SEQUENCE [LARGE SCALE GENOMIC DNA]</scope>
    <source>
        <strain evidence="6 7">JCM 14902</strain>
    </source>
</reference>
<keyword evidence="2" id="KW-0378">Hydrolase</keyword>
<evidence type="ECO:0000256" key="3">
    <source>
        <dbReference type="ARBA" id="ARBA00022825"/>
    </source>
</evidence>
<feature type="region of interest" description="Disordered" evidence="4">
    <location>
        <begin position="210"/>
        <end position="229"/>
    </location>
</feature>
<protein>
    <recommendedName>
        <fullName evidence="5">Peptidase S8/S53 domain-containing protein</fullName>
    </recommendedName>
</protein>
<dbReference type="RefSeq" id="WP_344057770.1">
    <property type="nucleotide sequence ID" value="NZ_BAAAOH010000001.1"/>
</dbReference>
<feature type="domain" description="Peptidase S8/S53" evidence="5">
    <location>
        <begin position="334"/>
        <end position="556"/>
    </location>
</feature>
<evidence type="ECO:0000256" key="4">
    <source>
        <dbReference type="SAM" id="MobiDB-lite"/>
    </source>
</evidence>
<keyword evidence="3" id="KW-0720">Serine protease</keyword>
<gene>
    <name evidence="6" type="ORF">GCM10009777_02600</name>
</gene>
<dbReference type="Pfam" id="PF00082">
    <property type="entry name" value="Peptidase_S8"/>
    <property type="match status" value="1"/>
</dbReference>
<comment type="caution">
    <text evidence="6">The sequence shown here is derived from an EMBL/GenBank/DDBJ whole genome shotgun (WGS) entry which is preliminary data.</text>
</comment>
<dbReference type="Gene3D" id="3.40.50.200">
    <property type="entry name" value="Peptidase S8/S53 domain"/>
    <property type="match status" value="1"/>
</dbReference>
<dbReference type="InterPro" id="IPR000209">
    <property type="entry name" value="Peptidase_S8/S53_dom"/>
</dbReference>
<dbReference type="Proteomes" id="UP001500326">
    <property type="component" value="Unassembled WGS sequence"/>
</dbReference>
<proteinExistence type="predicted"/>
<dbReference type="PROSITE" id="PS00138">
    <property type="entry name" value="SUBTILASE_SER"/>
    <property type="match status" value="1"/>
</dbReference>